<dbReference type="AlphaFoldDB" id="A0A8X7T1Y1"/>
<feature type="compositionally biased region" description="Polar residues" evidence="1">
    <location>
        <begin position="7"/>
        <end position="25"/>
    </location>
</feature>
<proteinExistence type="predicted"/>
<reference evidence="2" key="1">
    <citation type="submission" date="2016-04" db="EMBL/GenBank/DDBJ databases">
        <authorList>
            <person name="Nguyen H.D."/>
            <person name="Samba Siva P."/>
            <person name="Cullis J."/>
            <person name="Levesque C.A."/>
            <person name="Hambleton S."/>
        </authorList>
    </citation>
    <scope>NUCLEOTIDE SEQUENCE</scope>
    <source>
        <strain evidence="2">DAOMC 236422</strain>
    </source>
</reference>
<dbReference type="Proteomes" id="UP000078113">
    <property type="component" value="Unassembled WGS sequence"/>
</dbReference>
<organism evidence="2 3">
    <name type="scientific">Tilletia walkeri</name>
    <dbReference type="NCBI Taxonomy" id="117179"/>
    <lineage>
        <taxon>Eukaryota</taxon>
        <taxon>Fungi</taxon>
        <taxon>Dikarya</taxon>
        <taxon>Basidiomycota</taxon>
        <taxon>Ustilaginomycotina</taxon>
        <taxon>Exobasidiomycetes</taxon>
        <taxon>Tilletiales</taxon>
        <taxon>Tilletiaceae</taxon>
        <taxon>Tilletia</taxon>
    </lineage>
</organism>
<feature type="region of interest" description="Disordered" evidence="1">
    <location>
        <begin position="1"/>
        <end position="47"/>
    </location>
</feature>
<feature type="compositionally biased region" description="Low complexity" evidence="1">
    <location>
        <begin position="29"/>
        <end position="47"/>
    </location>
</feature>
<evidence type="ECO:0000313" key="3">
    <source>
        <dbReference type="Proteomes" id="UP000078113"/>
    </source>
</evidence>
<dbReference type="EMBL" id="LWDG02000507">
    <property type="protein sequence ID" value="KAE8264715.1"/>
    <property type="molecule type" value="Genomic_DNA"/>
</dbReference>
<sequence>MAMQRAASVSPNLSPTSGRPPTSTRAIPLSRSHQSSQAASSSSAHALPLSQASSAAVPFSSAALKGTEVRRKAMKAVLATLDPGKQNIACDPCKKDSRMCFMAVTGAD</sequence>
<comment type="caution">
    <text evidence="2">The sequence shown here is derived from an EMBL/GenBank/DDBJ whole genome shotgun (WGS) entry which is preliminary data.</text>
</comment>
<accession>A0A8X7T1Y1</accession>
<keyword evidence="3" id="KW-1185">Reference proteome</keyword>
<evidence type="ECO:0000256" key="1">
    <source>
        <dbReference type="SAM" id="MobiDB-lite"/>
    </source>
</evidence>
<name>A0A8X7T1Y1_9BASI</name>
<protein>
    <submittedName>
        <fullName evidence="2">Uncharacterized protein</fullName>
    </submittedName>
</protein>
<evidence type="ECO:0000313" key="2">
    <source>
        <dbReference type="EMBL" id="KAE8264715.1"/>
    </source>
</evidence>
<reference evidence="2" key="2">
    <citation type="journal article" date="2019" name="IMA Fungus">
        <title>Genome sequencing and comparison of five Tilletia species to identify candidate genes for the detection of regulated species infecting wheat.</title>
        <authorList>
            <person name="Nguyen H.D.T."/>
            <person name="Sultana T."/>
            <person name="Kesanakurti P."/>
            <person name="Hambleton S."/>
        </authorList>
    </citation>
    <scope>NUCLEOTIDE SEQUENCE</scope>
    <source>
        <strain evidence="2">DAOMC 236422</strain>
    </source>
</reference>
<gene>
    <name evidence="2" type="ORF">A4X09_0g6879</name>
</gene>